<feature type="transmembrane region" description="Helical" evidence="6">
    <location>
        <begin position="411"/>
        <end position="431"/>
    </location>
</feature>
<dbReference type="Pfam" id="PF01935">
    <property type="entry name" value="DUF87"/>
    <property type="match status" value="1"/>
</dbReference>
<gene>
    <name evidence="8" type="ORF">ACFR9U_20935</name>
</gene>
<name>A0ABD6CHC1_9EURY</name>
<dbReference type="Gene3D" id="3.40.50.300">
    <property type="entry name" value="P-loop containing nucleotide triphosphate hydrolases"/>
    <property type="match status" value="1"/>
</dbReference>
<dbReference type="GO" id="GO:0043138">
    <property type="term" value="F:3'-5' DNA helicase activity"/>
    <property type="evidence" value="ECO:0007669"/>
    <property type="project" value="UniProtKB-EC"/>
</dbReference>
<dbReference type="GO" id="GO:0043139">
    <property type="term" value="F:5'-3' DNA helicase activity"/>
    <property type="evidence" value="ECO:0007669"/>
    <property type="project" value="UniProtKB-EC"/>
</dbReference>
<dbReference type="SMART" id="SM00382">
    <property type="entry name" value="AAA"/>
    <property type="match status" value="1"/>
</dbReference>
<dbReference type="AlphaFoldDB" id="A0ABD6CHC1"/>
<evidence type="ECO:0000256" key="4">
    <source>
        <dbReference type="ARBA" id="ARBA00048988"/>
    </source>
</evidence>
<evidence type="ECO:0000256" key="3">
    <source>
        <dbReference type="ARBA" id="ARBA00048954"/>
    </source>
</evidence>
<dbReference type="GO" id="GO:0005524">
    <property type="term" value="F:ATP binding"/>
    <property type="evidence" value="ECO:0007669"/>
    <property type="project" value="UniProtKB-KW"/>
</dbReference>
<evidence type="ECO:0000259" key="7">
    <source>
        <dbReference type="SMART" id="SM00382"/>
    </source>
</evidence>
<keyword evidence="6" id="KW-0812">Transmembrane</keyword>
<dbReference type="SUPFAM" id="SSF52540">
    <property type="entry name" value="P-loop containing nucleoside triphosphate hydrolases"/>
    <property type="match status" value="1"/>
</dbReference>
<accession>A0ABD6CHC1</accession>
<dbReference type="InterPro" id="IPR002789">
    <property type="entry name" value="HerA_central"/>
</dbReference>
<feature type="compositionally biased region" description="Low complexity" evidence="5">
    <location>
        <begin position="292"/>
        <end position="317"/>
    </location>
</feature>
<evidence type="ECO:0000313" key="8">
    <source>
        <dbReference type="EMBL" id="MFD1589449.1"/>
    </source>
</evidence>
<comment type="caution">
    <text evidence="8">The sequence shown here is derived from an EMBL/GenBank/DDBJ whole genome shotgun (WGS) entry which is preliminary data.</text>
</comment>
<dbReference type="RefSeq" id="WP_379815088.1">
    <property type="nucleotide sequence ID" value="NZ_JALLGV010000009.1"/>
</dbReference>
<feature type="region of interest" description="Disordered" evidence="5">
    <location>
        <begin position="288"/>
        <end position="346"/>
    </location>
</feature>
<comment type="similarity">
    <text evidence="1">Belongs to the HerA family.</text>
</comment>
<organism evidence="8 9">
    <name type="scientific">Halorientalis brevis</name>
    <dbReference type="NCBI Taxonomy" id="1126241"/>
    <lineage>
        <taxon>Archaea</taxon>
        <taxon>Methanobacteriati</taxon>
        <taxon>Methanobacteriota</taxon>
        <taxon>Stenosarchaea group</taxon>
        <taxon>Halobacteria</taxon>
        <taxon>Halobacteriales</taxon>
        <taxon>Haloarculaceae</taxon>
        <taxon>Halorientalis</taxon>
    </lineage>
</organism>
<dbReference type="PANTHER" id="PTHR42957:SF1">
    <property type="entry name" value="HELICASE MJ1565-RELATED"/>
    <property type="match status" value="1"/>
</dbReference>
<comment type="catalytic activity">
    <reaction evidence="4">
        <text>ATP + H2O = ADP + phosphate + H(+)</text>
        <dbReference type="Rhea" id="RHEA:13065"/>
        <dbReference type="ChEBI" id="CHEBI:15377"/>
        <dbReference type="ChEBI" id="CHEBI:15378"/>
        <dbReference type="ChEBI" id="CHEBI:30616"/>
        <dbReference type="ChEBI" id="CHEBI:43474"/>
        <dbReference type="ChEBI" id="CHEBI:456216"/>
        <dbReference type="EC" id="5.6.2.4"/>
    </reaction>
</comment>
<evidence type="ECO:0000256" key="6">
    <source>
        <dbReference type="SAM" id="Phobius"/>
    </source>
</evidence>
<dbReference type="InterPro" id="IPR008571">
    <property type="entry name" value="HerA-like"/>
</dbReference>
<dbReference type="Proteomes" id="UP001597119">
    <property type="component" value="Unassembled WGS sequence"/>
</dbReference>
<proteinExistence type="inferred from homology"/>
<evidence type="ECO:0000256" key="5">
    <source>
        <dbReference type="SAM" id="MobiDB-lite"/>
    </source>
</evidence>
<comment type="catalytic activity">
    <reaction evidence="3">
        <text>ATP + H2O = ADP + phosphate + H(+)</text>
        <dbReference type="Rhea" id="RHEA:13065"/>
        <dbReference type="ChEBI" id="CHEBI:15377"/>
        <dbReference type="ChEBI" id="CHEBI:15378"/>
        <dbReference type="ChEBI" id="CHEBI:30616"/>
        <dbReference type="ChEBI" id="CHEBI:43474"/>
        <dbReference type="ChEBI" id="CHEBI:456216"/>
        <dbReference type="EC" id="5.6.2.3"/>
    </reaction>
</comment>
<evidence type="ECO:0000256" key="1">
    <source>
        <dbReference type="ARBA" id="ARBA00007816"/>
    </source>
</evidence>
<feature type="domain" description="AAA+ ATPase" evidence="7">
    <location>
        <begin position="23"/>
        <end position="223"/>
    </location>
</feature>
<dbReference type="EMBL" id="JBHUDJ010000015">
    <property type="protein sequence ID" value="MFD1589449.1"/>
    <property type="molecule type" value="Genomic_DNA"/>
</dbReference>
<reference evidence="8 9" key="1">
    <citation type="journal article" date="2019" name="Int. J. Syst. Evol. Microbiol.">
        <title>The Global Catalogue of Microorganisms (GCM) 10K type strain sequencing project: providing services to taxonomists for standard genome sequencing and annotation.</title>
        <authorList>
            <consortium name="The Broad Institute Genomics Platform"/>
            <consortium name="The Broad Institute Genome Sequencing Center for Infectious Disease"/>
            <person name="Wu L."/>
            <person name="Ma J."/>
        </authorList>
    </citation>
    <scope>NUCLEOTIDE SEQUENCE [LARGE SCALE GENOMIC DNA]</scope>
    <source>
        <strain evidence="8 9">CGMCC 1.12125</strain>
    </source>
</reference>
<keyword evidence="9" id="KW-1185">Reference proteome</keyword>
<dbReference type="PANTHER" id="PTHR42957">
    <property type="entry name" value="HELICASE MJ1565-RELATED"/>
    <property type="match status" value="1"/>
</dbReference>
<dbReference type="InterPro" id="IPR027417">
    <property type="entry name" value="P-loop_NTPase"/>
</dbReference>
<evidence type="ECO:0000256" key="2">
    <source>
        <dbReference type="ARBA" id="ARBA00034617"/>
    </source>
</evidence>
<keyword evidence="8" id="KW-0547">Nucleotide-binding</keyword>
<protein>
    <submittedName>
        <fullName evidence="8">ATP-binding protein</fullName>
    </submittedName>
</protein>
<dbReference type="InterPro" id="IPR003593">
    <property type="entry name" value="AAA+_ATPase"/>
</dbReference>
<keyword evidence="6" id="KW-1133">Transmembrane helix</keyword>
<keyword evidence="6" id="KW-0472">Membrane</keyword>
<keyword evidence="8" id="KW-0067">ATP-binding</keyword>
<evidence type="ECO:0000313" key="9">
    <source>
        <dbReference type="Proteomes" id="UP001597119"/>
    </source>
</evidence>
<sequence>MTDPPAEIPVTVDGETLPVVDLLTGRGFITGKSGSGKSVTASVIAEELLEHDLGFLIVDTDGEYYGLKEQYEVLHVGADETCDAQVSVDHAPLLAELALEDGVPIVLDVSGYLDEDERTALLERVVRELFVREKELRQPFLLVVEEAHEYLPESGGLDALGERLLQIAKRGRKRGLGICAISQRPAAVDKDFITQCNWLVWHRLTWNNDTDVVRRIIDADAAETVETLANGEALLMTDWDERVQRVTFRMRETVDVGTTPDFSAPTVPDLKPVDPALVRRLEAVGAASASNTEAAGDAATETAESNASEASGESGSAPDQDSATDSALSERDSRHAARSRASPTPAQRESLLLEVGDMMVFLFRAVRTRSVRAFRYLAQQVRSGVLGLRAVAATAAESGGTQTPSNRQSKIRLVALLAVVLGLGLLLVLFAG</sequence>
<comment type="catalytic activity">
    <reaction evidence="2">
        <text>Couples ATP hydrolysis with the unwinding of duplex DNA by translocating in the 3'-5' direction.</text>
        <dbReference type="EC" id="5.6.2.4"/>
    </reaction>
</comment>